<feature type="region of interest" description="Disordered" evidence="1">
    <location>
        <begin position="29"/>
        <end position="64"/>
    </location>
</feature>
<gene>
    <name evidence="2" type="ORF">CTI12_AA033800</name>
</gene>
<dbReference type="EMBL" id="PKPP01000149">
    <property type="protein sequence ID" value="PWA96980.1"/>
    <property type="molecule type" value="Genomic_DNA"/>
</dbReference>
<protein>
    <submittedName>
        <fullName evidence="2">Uncharacterized protein</fullName>
    </submittedName>
</protein>
<evidence type="ECO:0000313" key="3">
    <source>
        <dbReference type="Proteomes" id="UP000245207"/>
    </source>
</evidence>
<feature type="compositionally biased region" description="Pro residues" evidence="1">
    <location>
        <begin position="53"/>
        <end position="63"/>
    </location>
</feature>
<reference evidence="2 3" key="1">
    <citation type="journal article" date="2018" name="Mol. Plant">
        <title>The genome of Artemisia annua provides insight into the evolution of Asteraceae family and artemisinin biosynthesis.</title>
        <authorList>
            <person name="Shen Q."/>
            <person name="Zhang L."/>
            <person name="Liao Z."/>
            <person name="Wang S."/>
            <person name="Yan T."/>
            <person name="Shi P."/>
            <person name="Liu M."/>
            <person name="Fu X."/>
            <person name="Pan Q."/>
            <person name="Wang Y."/>
            <person name="Lv Z."/>
            <person name="Lu X."/>
            <person name="Zhang F."/>
            <person name="Jiang W."/>
            <person name="Ma Y."/>
            <person name="Chen M."/>
            <person name="Hao X."/>
            <person name="Li L."/>
            <person name="Tang Y."/>
            <person name="Lv G."/>
            <person name="Zhou Y."/>
            <person name="Sun X."/>
            <person name="Brodelius P.E."/>
            <person name="Rose J.K.C."/>
            <person name="Tang K."/>
        </authorList>
    </citation>
    <scope>NUCLEOTIDE SEQUENCE [LARGE SCALE GENOMIC DNA]</scope>
    <source>
        <strain evidence="3">cv. Huhao1</strain>
        <tissue evidence="2">Leaf</tissue>
    </source>
</reference>
<keyword evidence="3" id="KW-1185">Reference proteome</keyword>
<sequence>MTKLQELMMSRAPDIPTGTFLFAKVGSCTKMSNQPQPKAKRKPNAQPKHMVKPPLPNVKPPQAEPELKAMPHEKFEKDKHGIESNVHPQGFLYKKVGGEAASRGTDFGEAAV</sequence>
<dbReference type="Proteomes" id="UP000245207">
    <property type="component" value="Unassembled WGS sequence"/>
</dbReference>
<evidence type="ECO:0000256" key="1">
    <source>
        <dbReference type="SAM" id="MobiDB-lite"/>
    </source>
</evidence>
<proteinExistence type="predicted"/>
<comment type="caution">
    <text evidence="2">The sequence shown here is derived from an EMBL/GenBank/DDBJ whole genome shotgun (WGS) entry which is preliminary data.</text>
</comment>
<name>A0A2U1QG53_ARTAN</name>
<accession>A0A2U1QG53</accession>
<evidence type="ECO:0000313" key="2">
    <source>
        <dbReference type="EMBL" id="PWA96980.1"/>
    </source>
</evidence>
<dbReference type="AlphaFoldDB" id="A0A2U1QG53"/>
<organism evidence="2 3">
    <name type="scientific">Artemisia annua</name>
    <name type="common">Sweet wormwood</name>
    <dbReference type="NCBI Taxonomy" id="35608"/>
    <lineage>
        <taxon>Eukaryota</taxon>
        <taxon>Viridiplantae</taxon>
        <taxon>Streptophyta</taxon>
        <taxon>Embryophyta</taxon>
        <taxon>Tracheophyta</taxon>
        <taxon>Spermatophyta</taxon>
        <taxon>Magnoliopsida</taxon>
        <taxon>eudicotyledons</taxon>
        <taxon>Gunneridae</taxon>
        <taxon>Pentapetalae</taxon>
        <taxon>asterids</taxon>
        <taxon>campanulids</taxon>
        <taxon>Asterales</taxon>
        <taxon>Asteraceae</taxon>
        <taxon>Asteroideae</taxon>
        <taxon>Anthemideae</taxon>
        <taxon>Artemisiinae</taxon>
        <taxon>Artemisia</taxon>
    </lineage>
</organism>